<dbReference type="GO" id="GO:0004523">
    <property type="term" value="F:RNA-DNA hybrid ribonuclease activity"/>
    <property type="evidence" value="ECO:0007669"/>
    <property type="project" value="InterPro"/>
</dbReference>
<feature type="compositionally biased region" description="Basic and acidic residues" evidence="1">
    <location>
        <begin position="38"/>
        <end position="50"/>
    </location>
</feature>
<evidence type="ECO:0000256" key="1">
    <source>
        <dbReference type="SAM" id="MobiDB-lite"/>
    </source>
</evidence>
<name>A0A4Y2A3W9_ARAVE</name>
<keyword evidence="4" id="KW-1185">Reference proteome</keyword>
<dbReference type="InterPro" id="IPR036397">
    <property type="entry name" value="RNaseH_sf"/>
</dbReference>
<evidence type="ECO:0000313" key="3">
    <source>
        <dbReference type="EMBL" id="GBL74119.1"/>
    </source>
</evidence>
<dbReference type="SUPFAM" id="SSF53098">
    <property type="entry name" value="Ribonuclease H-like"/>
    <property type="match status" value="1"/>
</dbReference>
<dbReference type="GO" id="GO:0003676">
    <property type="term" value="F:nucleic acid binding"/>
    <property type="evidence" value="ECO:0007669"/>
    <property type="project" value="InterPro"/>
</dbReference>
<accession>A0A4Y2A3W9</accession>
<dbReference type="AlphaFoldDB" id="A0A4Y2A3W9"/>
<dbReference type="InterPro" id="IPR002156">
    <property type="entry name" value="RNaseH_domain"/>
</dbReference>
<dbReference type="Gene3D" id="3.30.420.10">
    <property type="entry name" value="Ribonuclease H-like superfamily/Ribonuclease H"/>
    <property type="match status" value="1"/>
</dbReference>
<comment type="caution">
    <text evidence="3">The sequence shown here is derived from an EMBL/GenBank/DDBJ whole genome shotgun (WGS) entry which is preliminary data.</text>
</comment>
<dbReference type="Proteomes" id="UP000499080">
    <property type="component" value="Unassembled WGS sequence"/>
</dbReference>
<dbReference type="InterPro" id="IPR012337">
    <property type="entry name" value="RNaseH-like_sf"/>
</dbReference>
<dbReference type="OrthoDB" id="6514389at2759"/>
<evidence type="ECO:0000259" key="2">
    <source>
        <dbReference type="Pfam" id="PF00075"/>
    </source>
</evidence>
<gene>
    <name evidence="3" type="ORF">AVEN_231015_1</name>
</gene>
<dbReference type="Pfam" id="PF00075">
    <property type="entry name" value="RNase_H"/>
    <property type="match status" value="1"/>
</dbReference>
<feature type="region of interest" description="Disordered" evidence="1">
    <location>
        <begin position="21"/>
        <end position="50"/>
    </location>
</feature>
<dbReference type="EMBL" id="BGPR01000004">
    <property type="protein sequence ID" value="GBL74119.1"/>
    <property type="molecule type" value="Genomic_DNA"/>
</dbReference>
<evidence type="ECO:0000313" key="4">
    <source>
        <dbReference type="Proteomes" id="UP000499080"/>
    </source>
</evidence>
<organism evidence="3 4">
    <name type="scientific">Araneus ventricosus</name>
    <name type="common">Orbweaver spider</name>
    <name type="synonym">Epeira ventricosa</name>
    <dbReference type="NCBI Taxonomy" id="182803"/>
    <lineage>
        <taxon>Eukaryota</taxon>
        <taxon>Metazoa</taxon>
        <taxon>Ecdysozoa</taxon>
        <taxon>Arthropoda</taxon>
        <taxon>Chelicerata</taxon>
        <taxon>Arachnida</taxon>
        <taxon>Araneae</taxon>
        <taxon>Araneomorphae</taxon>
        <taxon>Entelegynae</taxon>
        <taxon>Araneoidea</taxon>
        <taxon>Araneidae</taxon>
        <taxon>Araneus</taxon>
    </lineage>
</organism>
<proteinExistence type="predicted"/>
<sequence>MPPIERPGFISEKSDIFPLQTGKKKQRLDFASPSSYQKGKDFRNPFATERRSESEEDFVLGYQRASDSQSSQIALADLQPISTFPLEILNIWSSLTTEVVIYWVKGHSGVLRNEVADQLARQASHGSTLNIKISLNLALKNLKVFN</sequence>
<reference evidence="3 4" key="1">
    <citation type="journal article" date="2019" name="Sci. Rep.">
        <title>Orb-weaving spider Araneus ventricosus genome elucidates the spidroin gene catalogue.</title>
        <authorList>
            <person name="Kono N."/>
            <person name="Nakamura H."/>
            <person name="Ohtoshi R."/>
            <person name="Moran D.A.P."/>
            <person name="Shinohara A."/>
            <person name="Yoshida Y."/>
            <person name="Fujiwara M."/>
            <person name="Mori M."/>
            <person name="Tomita M."/>
            <person name="Arakawa K."/>
        </authorList>
    </citation>
    <scope>NUCLEOTIDE SEQUENCE [LARGE SCALE GENOMIC DNA]</scope>
</reference>
<feature type="domain" description="RNase H type-1" evidence="2">
    <location>
        <begin position="93"/>
        <end position="124"/>
    </location>
</feature>
<protein>
    <recommendedName>
        <fullName evidence="2">RNase H type-1 domain-containing protein</fullName>
    </recommendedName>
</protein>